<evidence type="ECO:0000313" key="2">
    <source>
        <dbReference type="EMBL" id="RWX75957.1"/>
    </source>
</evidence>
<comment type="caution">
    <text evidence="2">The sequence shown here is derived from an EMBL/GenBank/DDBJ whole genome shotgun (WGS) entry which is preliminary data.</text>
</comment>
<reference evidence="2 3" key="1">
    <citation type="submission" date="2019-01" db="EMBL/GenBank/DDBJ databases">
        <title>The draft genome of Rhizobium sp. 24NR.</title>
        <authorList>
            <person name="Liu L."/>
            <person name="Liang L."/>
            <person name="Shi S."/>
            <person name="Xu L."/>
            <person name="Wang X."/>
            <person name="Li L."/>
            <person name="Zhang X."/>
        </authorList>
    </citation>
    <scope>NUCLEOTIDE SEQUENCE [LARGE SCALE GENOMIC DNA]</scope>
    <source>
        <strain evidence="2 3">24NR</strain>
    </source>
</reference>
<protein>
    <submittedName>
        <fullName evidence="2">Uncharacterized protein</fullName>
    </submittedName>
</protein>
<proteinExistence type="predicted"/>
<dbReference type="AlphaFoldDB" id="A0A444LDZ7"/>
<sequence>MLEFRRARGLNPAGSVALQLLGVFTFIVCRIPAAAPMPTPYIAPPMSPRQAQRIETARRLGIPVRYLDLVLSQGEVPYSILFDHIRQGGPMRRDAMNELRKRAPDAALAWLNHIERKGLWSDLTRCFHRNGSEDDTDVSLLKSTLAWVEGQQKSSPGASGPAEVAAALTPVADVGKEDPDNDPKTPKF</sequence>
<keyword evidence="3" id="KW-1185">Reference proteome</keyword>
<organism evidence="2 3">
    <name type="scientific">Neorhizobium lilium</name>
    <dbReference type="NCBI Taxonomy" id="2503024"/>
    <lineage>
        <taxon>Bacteria</taxon>
        <taxon>Pseudomonadati</taxon>
        <taxon>Pseudomonadota</taxon>
        <taxon>Alphaproteobacteria</taxon>
        <taxon>Hyphomicrobiales</taxon>
        <taxon>Rhizobiaceae</taxon>
        <taxon>Rhizobium/Agrobacterium group</taxon>
        <taxon>Neorhizobium</taxon>
    </lineage>
</organism>
<gene>
    <name evidence="2" type="ORF">EPK99_20010</name>
</gene>
<dbReference type="Proteomes" id="UP000287687">
    <property type="component" value="Unassembled WGS sequence"/>
</dbReference>
<feature type="region of interest" description="Disordered" evidence="1">
    <location>
        <begin position="150"/>
        <end position="188"/>
    </location>
</feature>
<feature type="compositionally biased region" description="Basic and acidic residues" evidence="1">
    <location>
        <begin position="174"/>
        <end position="188"/>
    </location>
</feature>
<name>A0A444LDZ7_9HYPH</name>
<dbReference type="OrthoDB" id="9954544at2"/>
<dbReference type="RefSeq" id="WP_128444835.1">
    <property type="nucleotide sequence ID" value="NZ_SBIP01000004.1"/>
</dbReference>
<accession>A0A444LDZ7</accession>
<dbReference type="EMBL" id="SBIP01000004">
    <property type="protein sequence ID" value="RWX75957.1"/>
    <property type="molecule type" value="Genomic_DNA"/>
</dbReference>
<evidence type="ECO:0000256" key="1">
    <source>
        <dbReference type="SAM" id="MobiDB-lite"/>
    </source>
</evidence>
<evidence type="ECO:0000313" key="3">
    <source>
        <dbReference type="Proteomes" id="UP000287687"/>
    </source>
</evidence>